<protein>
    <submittedName>
        <fullName evidence="1">Uncharacterized protein</fullName>
    </submittedName>
</protein>
<keyword evidence="2" id="KW-1185">Reference proteome</keyword>
<dbReference type="Proteomes" id="UP000507470">
    <property type="component" value="Unassembled WGS sequence"/>
</dbReference>
<proteinExistence type="predicted"/>
<dbReference type="EMBL" id="CACVKT020008348">
    <property type="protein sequence ID" value="CAC5414428.1"/>
    <property type="molecule type" value="Genomic_DNA"/>
</dbReference>
<reference evidence="1 2" key="1">
    <citation type="submission" date="2020-06" db="EMBL/GenBank/DDBJ databases">
        <authorList>
            <person name="Li R."/>
            <person name="Bekaert M."/>
        </authorList>
    </citation>
    <scope>NUCLEOTIDE SEQUENCE [LARGE SCALE GENOMIC DNA]</scope>
    <source>
        <strain evidence="2">wild</strain>
    </source>
</reference>
<sequence>MDLNDVFEEEILQITDKDEDLLCGKVFAKNFRSKCFIKTKFHDRFVEKMTIARMTSSQKQTLVGIEGIGKSSSAIYYVLSCRKKGDNGIHYVDFNVIEAIDKNLEKFKLFADSVTCSDCLVVDHVTLFNMPLVKKIEEVTQYTQIILIESGFTACAHISTGVDFGKNLQLDLNEFKKIWTGSLTVQTKGLSLFLEGHKGSSLFLKGLKVYHELKNQLIVTPKLLHSTLDDMMLHNLKTEAVLYSAKCRLREEIAIFNLDVKNPQEERFILDTKTLLELIKNCDEGFTTTIFTLQEFKIAINIFDVEINVVTKQALKENYRLFELELEEGDVYVVISELQPSLHSFWIEKFPLNYKEVMSHTDNFSKDVFHRIIFYGGMQIEFEAAIVKFQTENNIVFVPDRSVFTDTNSFETSGECAIKQCIGIIKQRHGLQCLKPNQNKLMEYSDEITDRYDKPLRNVHRTALFLKEEIKKNRDQTLLVYPSVQNLVGFSYFLYTAYTHSQCGINQESCSSVPVKRKRNHGTLFLVRVATGFSHTGLTMHKALEVFQNTLKEVSLHAVVLIATHRSCLYTLTGNCGFKHLSVVNIGHQHYLKYLKFCLKEEHYLVIDAILSSSDEVRNERIFSLIQKSTRNSN</sequence>
<gene>
    <name evidence="1" type="ORF">MCOR_47234</name>
</gene>
<evidence type="ECO:0000313" key="2">
    <source>
        <dbReference type="Proteomes" id="UP000507470"/>
    </source>
</evidence>
<organism evidence="1 2">
    <name type="scientific">Mytilus coruscus</name>
    <name type="common">Sea mussel</name>
    <dbReference type="NCBI Taxonomy" id="42192"/>
    <lineage>
        <taxon>Eukaryota</taxon>
        <taxon>Metazoa</taxon>
        <taxon>Spiralia</taxon>
        <taxon>Lophotrochozoa</taxon>
        <taxon>Mollusca</taxon>
        <taxon>Bivalvia</taxon>
        <taxon>Autobranchia</taxon>
        <taxon>Pteriomorphia</taxon>
        <taxon>Mytilida</taxon>
        <taxon>Mytiloidea</taxon>
        <taxon>Mytilidae</taxon>
        <taxon>Mytilinae</taxon>
        <taxon>Mytilus</taxon>
    </lineage>
</organism>
<evidence type="ECO:0000313" key="1">
    <source>
        <dbReference type="EMBL" id="CAC5414428.1"/>
    </source>
</evidence>
<dbReference type="AlphaFoldDB" id="A0A6J8E310"/>
<accession>A0A6J8E310</accession>
<dbReference type="OrthoDB" id="6056033at2759"/>
<name>A0A6J8E310_MYTCO</name>